<keyword evidence="2" id="KW-1185">Reference proteome</keyword>
<gene>
    <name evidence="1" type="ORF">OPT61_g5154</name>
</gene>
<name>A0ACC2IBF3_9PLEO</name>
<reference evidence="1" key="1">
    <citation type="submission" date="2022-11" db="EMBL/GenBank/DDBJ databases">
        <title>Genome Sequence of Boeremia exigua.</title>
        <authorList>
            <person name="Buettner E."/>
        </authorList>
    </citation>
    <scope>NUCLEOTIDE SEQUENCE</scope>
    <source>
        <strain evidence="1">CU02</strain>
    </source>
</reference>
<proteinExistence type="predicted"/>
<sequence>MRCYLQASVRRSSVSELGTPGWEAVKALISLERHADKTAQDGKVQAPLTPHHPASPAPKIPPSQALRASTTTTTGNLTCCSPCHDHWKTPHKAARPERQRQEAVLSASSYQRLHLSDLWGSSSYIDDGAKDDDDDEDYVQSHSATSESSNAREQSSEGEIEVYHHGDDNEIYPVDYIAPQIEPDAQDEMMQPIGQYCIVICRMSSNKGITSKKKGAINNAPAPFQFSTINGTCHKQLSSHFVDWAHDKPNQSAIIEFKHQLSSSRSSRDKKGRWKQPRKPSALRKAAKEAASAAPDHASPEPEPAAPEPEPTTAEATPTPSGSRPRKRRAITFEADLKHYRETGQLPSLYEEDKFYGKINKVAHAINSCRIAFWIGRTTNPTSRP</sequence>
<evidence type="ECO:0000313" key="1">
    <source>
        <dbReference type="EMBL" id="KAJ8112490.1"/>
    </source>
</evidence>
<accession>A0ACC2IBF3</accession>
<protein>
    <submittedName>
        <fullName evidence="1">Uncharacterized protein</fullName>
    </submittedName>
</protein>
<organism evidence="1 2">
    <name type="scientific">Boeremia exigua</name>
    <dbReference type="NCBI Taxonomy" id="749465"/>
    <lineage>
        <taxon>Eukaryota</taxon>
        <taxon>Fungi</taxon>
        <taxon>Dikarya</taxon>
        <taxon>Ascomycota</taxon>
        <taxon>Pezizomycotina</taxon>
        <taxon>Dothideomycetes</taxon>
        <taxon>Pleosporomycetidae</taxon>
        <taxon>Pleosporales</taxon>
        <taxon>Pleosporineae</taxon>
        <taxon>Didymellaceae</taxon>
        <taxon>Boeremia</taxon>
    </lineage>
</organism>
<dbReference type="EMBL" id="JAPHNI010000320">
    <property type="protein sequence ID" value="KAJ8112490.1"/>
    <property type="molecule type" value="Genomic_DNA"/>
</dbReference>
<dbReference type="Proteomes" id="UP001153331">
    <property type="component" value="Unassembled WGS sequence"/>
</dbReference>
<evidence type="ECO:0000313" key="2">
    <source>
        <dbReference type="Proteomes" id="UP001153331"/>
    </source>
</evidence>
<comment type="caution">
    <text evidence="1">The sequence shown here is derived from an EMBL/GenBank/DDBJ whole genome shotgun (WGS) entry which is preliminary data.</text>
</comment>